<proteinExistence type="predicted"/>
<evidence type="ECO:0000256" key="2">
    <source>
        <dbReference type="ARBA" id="ARBA00011741"/>
    </source>
</evidence>
<evidence type="ECO:0000256" key="3">
    <source>
        <dbReference type="ARBA" id="ARBA00022905"/>
    </source>
</evidence>
<dbReference type="GO" id="GO:0018189">
    <property type="term" value="P:pyrroloquinoline quinone biosynthetic process"/>
    <property type="evidence" value="ECO:0007669"/>
    <property type="project" value="UniProtKB-UniPathway"/>
</dbReference>
<dbReference type="AlphaFoldDB" id="F8GWZ2"/>
<comment type="pathway">
    <text evidence="1">Cofactor biosynthesis; pyrroloquinoline quinone biosynthesis.</text>
</comment>
<comment type="subunit">
    <text evidence="2">Monomer. Interacts with PqqE.</text>
</comment>
<dbReference type="GeneID" id="34311604"/>
<protein>
    <submittedName>
        <fullName evidence="4">Coenzyme PQQ synthesis D</fullName>
    </submittedName>
</protein>
<organism evidence="4 5">
    <name type="scientific">Cupriavidus necator (strain ATCC 43291 / DSM 13513 / CCUG 52238 / LMG 8453 / N-1)</name>
    <name type="common">Ralstonia eutropha</name>
    <dbReference type="NCBI Taxonomy" id="1042878"/>
    <lineage>
        <taxon>Bacteria</taxon>
        <taxon>Pseudomonadati</taxon>
        <taxon>Pseudomonadota</taxon>
        <taxon>Betaproteobacteria</taxon>
        <taxon>Burkholderiales</taxon>
        <taxon>Burkholderiaceae</taxon>
        <taxon>Cupriavidus</taxon>
    </lineage>
</organism>
<gene>
    <name evidence="4" type="primary">pqqD</name>
    <name evidence="4" type="ordered locus">CNE_BB1p04380</name>
</gene>
<evidence type="ECO:0000313" key="4">
    <source>
        <dbReference type="EMBL" id="AEI81862.1"/>
    </source>
</evidence>
<keyword evidence="3" id="KW-0884">PQQ biosynthesis</keyword>
<keyword evidence="4" id="KW-0614">Plasmid</keyword>
<dbReference type="NCBIfam" id="TIGR03859">
    <property type="entry name" value="PQQ_PqqD"/>
    <property type="match status" value="1"/>
</dbReference>
<evidence type="ECO:0000256" key="1">
    <source>
        <dbReference type="ARBA" id="ARBA00004886"/>
    </source>
</evidence>
<evidence type="ECO:0000313" key="5">
    <source>
        <dbReference type="Proteomes" id="UP000006798"/>
    </source>
</evidence>
<dbReference type="GO" id="GO:0048038">
    <property type="term" value="F:quinone binding"/>
    <property type="evidence" value="ECO:0007669"/>
    <property type="project" value="InterPro"/>
</dbReference>
<dbReference type="InterPro" id="IPR041881">
    <property type="entry name" value="PqqD_sf"/>
</dbReference>
<sequence length="92" mass="10424">MTEWDLSTPVLNVGFRLQWEAAQQAHVLLFPEGMIRLNVSAAEILKRCDGTRVTDELVTELETVFSVQGIRAEVQAFLAHATQRGWVGWVRE</sequence>
<dbReference type="RefSeq" id="WP_013958917.1">
    <property type="nucleotide sequence ID" value="NC_015727.1"/>
</dbReference>
<name>F8GWZ2_CUPNN</name>
<dbReference type="Gene3D" id="1.10.10.1150">
    <property type="entry name" value="Coenzyme PQQ synthesis protein D (PqqD)"/>
    <property type="match status" value="1"/>
</dbReference>
<dbReference type="UniPathway" id="UPA00539"/>
<dbReference type="InterPro" id="IPR022479">
    <property type="entry name" value="PqqD_bac"/>
</dbReference>
<dbReference type="Pfam" id="PF05402">
    <property type="entry name" value="PqqD"/>
    <property type="match status" value="1"/>
</dbReference>
<geneLocation type="plasmid" evidence="4 5">
    <name>pBB1</name>
</geneLocation>
<reference evidence="4 5" key="1">
    <citation type="journal article" date="2011" name="J. Bacteriol.">
        <title>Complete genome sequence of the type strain Cupriavidus necator N-1.</title>
        <authorList>
            <person name="Poehlein A."/>
            <person name="Kusian B."/>
            <person name="Friedrich B."/>
            <person name="Daniel R."/>
            <person name="Bowien B."/>
        </authorList>
    </citation>
    <scope>NUCLEOTIDE SEQUENCE [LARGE SCALE GENOMIC DNA]</scope>
    <source>
        <strain evidence="5">ATCC 43291 / DSM 13513 / CCUG 52238 / LMG 8453 / N-1</strain>
        <plasmid evidence="4 5">pBB1</plasmid>
    </source>
</reference>
<dbReference type="KEGG" id="cnc:CNE_BB1p04380"/>
<dbReference type="EMBL" id="CP002879">
    <property type="protein sequence ID" value="AEI81862.1"/>
    <property type="molecule type" value="Genomic_DNA"/>
</dbReference>
<dbReference type="Proteomes" id="UP000006798">
    <property type="component" value="Plasmid pBB1"/>
</dbReference>
<accession>F8GWZ2</accession>
<dbReference type="HOGENOM" id="CLU_163864_2_1_4"/>
<dbReference type="InterPro" id="IPR008792">
    <property type="entry name" value="PQQD"/>
</dbReference>